<keyword evidence="1" id="KW-1133">Transmembrane helix</keyword>
<keyword evidence="3" id="KW-1185">Reference proteome</keyword>
<dbReference type="RefSeq" id="WP_028143615.1">
    <property type="nucleotide sequence ID" value="NZ_AP021854.1"/>
</dbReference>
<feature type="transmembrane region" description="Helical" evidence="1">
    <location>
        <begin position="32"/>
        <end position="50"/>
    </location>
</feature>
<accession>A0ABV4FYV9</accession>
<evidence type="ECO:0000313" key="2">
    <source>
        <dbReference type="EMBL" id="MEY9456823.1"/>
    </source>
</evidence>
<proteinExistence type="predicted"/>
<keyword evidence="1" id="KW-0472">Membrane</keyword>
<dbReference type="EMBL" id="JBGBZJ010000003">
    <property type="protein sequence ID" value="MEY9456823.1"/>
    <property type="molecule type" value="Genomic_DNA"/>
</dbReference>
<sequence>MQGPTRPFLRMMARLRAVRALDGPQDPISREASPFLILVAIVLALLFSILEVDLNTAALQSVGLMGNGFSIDPIFKSP</sequence>
<reference evidence="2 3" key="1">
    <citation type="submission" date="2024-07" db="EMBL/GenBank/DDBJ databases">
        <title>Genomic Encyclopedia of Type Strains, Phase V (KMG-V): Genome sequencing to study the core and pangenomes of soil and plant-associated prokaryotes.</title>
        <authorList>
            <person name="Whitman W."/>
        </authorList>
    </citation>
    <scope>NUCLEOTIDE SEQUENCE [LARGE SCALE GENOMIC DNA]</scope>
    <source>
        <strain evidence="2 3">USDA 152</strain>
    </source>
</reference>
<protein>
    <submittedName>
        <fullName evidence="2">Uncharacterized protein</fullName>
    </submittedName>
</protein>
<organism evidence="2 3">
    <name type="scientific">Bradyrhizobium ottawaense</name>
    <dbReference type="NCBI Taxonomy" id="931866"/>
    <lineage>
        <taxon>Bacteria</taxon>
        <taxon>Pseudomonadati</taxon>
        <taxon>Pseudomonadota</taxon>
        <taxon>Alphaproteobacteria</taxon>
        <taxon>Hyphomicrobiales</taxon>
        <taxon>Nitrobacteraceae</taxon>
        <taxon>Bradyrhizobium</taxon>
    </lineage>
</organism>
<evidence type="ECO:0000313" key="3">
    <source>
        <dbReference type="Proteomes" id="UP001565369"/>
    </source>
</evidence>
<keyword evidence="1" id="KW-0812">Transmembrane</keyword>
<comment type="caution">
    <text evidence="2">The sequence shown here is derived from an EMBL/GenBank/DDBJ whole genome shotgun (WGS) entry which is preliminary data.</text>
</comment>
<gene>
    <name evidence="2" type="ORF">ABIG07_005771</name>
</gene>
<dbReference type="Proteomes" id="UP001565369">
    <property type="component" value="Unassembled WGS sequence"/>
</dbReference>
<evidence type="ECO:0000256" key="1">
    <source>
        <dbReference type="SAM" id="Phobius"/>
    </source>
</evidence>
<name>A0ABV4FYV9_9BRAD</name>